<sequence>METEEGDGKNKAERGGKKSGASGSTTSQFFMRPPQHYKIPLLLSRCSSEALLDDEALLEVNL</sequence>
<feature type="region of interest" description="Disordered" evidence="1">
    <location>
        <begin position="1"/>
        <end position="31"/>
    </location>
</feature>
<feature type="compositionally biased region" description="Basic and acidic residues" evidence="1">
    <location>
        <begin position="1"/>
        <end position="16"/>
    </location>
</feature>
<organism evidence="2 3">
    <name type="scientific">Liparis tanakae</name>
    <name type="common">Tanaka's snailfish</name>
    <dbReference type="NCBI Taxonomy" id="230148"/>
    <lineage>
        <taxon>Eukaryota</taxon>
        <taxon>Metazoa</taxon>
        <taxon>Chordata</taxon>
        <taxon>Craniata</taxon>
        <taxon>Vertebrata</taxon>
        <taxon>Euteleostomi</taxon>
        <taxon>Actinopterygii</taxon>
        <taxon>Neopterygii</taxon>
        <taxon>Teleostei</taxon>
        <taxon>Neoteleostei</taxon>
        <taxon>Acanthomorphata</taxon>
        <taxon>Eupercaria</taxon>
        <taxon>Perciformes</taxon>
        <taxon>Cottioidei</taxon>
        <taxon>Cottales</taxon>
        <taxon>Liparidae</taxon>
        <taxon>Liparis</taxon>
    </lineage>
</organism>
<keyword evidence="3" id="KW-1185">Reference proteome</keyword>
<dbReference type="Proteomes" id="UP000314294">
    <property type="component" value="Unassembled WGS sequence"/>
</dbReference>
<proteinExistence type="predicted"/>
<evidence type="ECO:0000256" key="1">
    <source>
        <dbReference type="SAM" id="MobiDB-lite"/>
    </source>
</evidence>
<evidence type="ECO:0000313" key="3">
    <source>
        <dbReference type="Proteomes" id="UP000314294"/>
    </source>
</evidence>
<protein>
    <submittedName>
        <fullName evidence="2">Uncharacterized protein</fullName>
    </submittedName>
</protein>
<evidence type="ECO:0000313" key="2">
    <source>
        <dbReference type="EMBL" id="TNN59425.1"/>
    </source>
</evidence>
<gene>
    <name evidence="2" type="ORF">EYF80_030340</name>
</gene>
<comment type="caution">
    <text evidence="2">The sequence shown here is derived from an EMBL/GenBank/DDBJ whole genome shotgun (WGS) entry which is preliminary data.</text>
</comment>
<accession>A0A4Z2H2A0</accession>
<dbReference type="AlphaFoldDB" id="A0A4Z2H2A0"/>
<name>A0A4Z2H2A0_9TELE</name>
<reference evidence="2 3" key="1">
    <citation type="submission" date="2019-03" db="EMBL/GenBank/DDBJ databases">
        <title>First draft genome of Liparis tanakae, snailfish: a comprehensive survey of snailfish specific genes.</title>
        <authorList>
            <person name="Kim W."/>
            <person name="Song I."/>
            <person name="Jeong J.-H."/>
            <person name="Kim D."/>
            <person name="Kim S."/>
            <person name="Ryu S."/>
            <person name="Song J.Y."/>
            <person name="Lee S.K."/>
        </authorList>
    </citation>
    <scope>NUCLEOTIDE SEQUENCE [LARGE SCALE GENOMIC DNA]</scope>
    <source>
        <tissue evidence="2">Muscle</tissue>
    </source>
</reference>
<dbReference type="EMBL" id="SRLO01000356">
    <property type="protein sequence ID" value="TNN59425.1"/>
    <property type="molecule type" value="Genomic_DNA"/>
</dbReference>